<evidence type="ECO:0000259" key="3">
    <source>
        <dbReference type="Pfam" id="PF00263"/>
    </source>
</evidence>
<dbReference type="InterPro" id="IPR013358">
    <property type="entry name" value="Pilus_biogenesis_MshL"/>
</dbReference>
<dbReference type="InterPro" id="IPR050810">
    <property type="entry name" value="Bact_Secretion_Sys_Channel"/>
</dbReference>
<dbReference type="PRINTS" id="PR00811">
    <property type="entry name" value="BCTERIALGSPD"/>
</dbReference>
<dbReference type="AlphaFoldDB" id="A0A8I0MXW3"/>
<evidence type="ECO:0000256" key="2">
    <source>
        <dbReference type="SAM" id="SignalP"/>
    </source>
</evidence>
<keyword evidence="2" id="KW-0732">Signal</keyword>
<feature type="chain" id="PRO_5034542638" evidence="2">
    <location>
        <begin position="21"/>
        <end position="575"/>
    </location>
</feature>
<dbReference type="Proteomes" id="UP000660708">
    <property type="component" value="Unassembled WGS sequence"/>
</dbReference>
<dbReference type="PROSITE" id="PS51257">
    <property type="entry name" value="PROKAR_LIPOPROTEIN"/>
    <property type="match status" value="1"/>
</dbReference>
<keyword evidence="5" id="KW-1185">Reference proteome</keyword>
<dbReference type="InterPro" id="IPR004846">
    <property type="entry name" value="T2SS/T3SS_dom"/>
</dbReference>
<dbReference type="InterPro" id="IPR001775">
    <property type="entry name" value="GspD/PilQ"/>
</dbReference>
<feature type="domain" description="Type II/III secretion system secretin-like" evidence="3">
    <location>
        <begin position="399"/>
        <end position="574"/>
    </location>
</feature>
<comment type="similarity">
    <text evidence="1">Belongs to the bacterial secretin family.</text>
</comment>
<organism evidence="4 5">
    <name type="scientific">Pseudoalteromonas peptidolytica F12-50-A1</name>
    <dbReference type="NCBI Taxonomy" id="1315280"/>
    <lineage>
        <taxon>Bacteria</taxon>
        <taxon>Pseudomonadati</taxon>
        <taxon>Pseudomonadota</taxon>
        <taxon>Gammaproteobacteria</taxon>
        <taxon>Alteromonadales</taxon>
        <taxon>Pseudoalteromonadaceae</taxon>
        <taxon>Pseudoalteromonas</taxon>
    </lineage>
</organism>
<evidence type="ECO:0000256" key="1">
    <source>
        <dbReference type="RuleBase" id="RU004003"/>
    </source>
</evidence>
<dbReference type="GO" id="GO:0009306">
    <property type="term" value="P:protein secretion"/>
    <property type="evidence" value="ECO:0007669"/>
    <property type="project" value="InterPro"/>
</dbReference>
<dbReference type="EMBL" id="AQHF01000026">
    <property type="protein sequence ID" value="MBE0347513.1"/>
    <property type="molecule type" value="Genomic_DNA"/>
</dbReference>
<evidence type="ECO:0000313" key="5">
    <source>
        <dbReference type="Proteomes" id="UP000660708"/>
    </source>
</evidence>
<dbReference type="PANTHER" id="PTHR30332">
    <property type="entry name" value="PROBABLE GENERAL SECRETION PATHWAY PROTEIN D"/>
    <property type="match status" value="1"/>
</dbReference>
<dbReference type="RefSeq" id="WP_147388811.1">
    <property type="nucleotide sequence ID" value="NZ_AQHF01000026.1"/>
</dbReference>
<reference evidence="4 5" key="1">
    <citation type="submission" date="2015-06" db="EMBL/GenBank/DDBJ databases">
        <title>Genome sequence of Pseudoalteromonas peptidolytica.</title>
        <authorList>
            <person name="Xie B.-B."/>
            <person name="Rong J.-C."/>
            <person name="Qin Q.-L."/>
            <person name="Zhang Y.-Z."/>
        </authorList>
    </citation>
    <scope>NUCLEOTIDE SEQUENCE [LARGE SCALE GENOMIC DNA]</scope>
    <source>
        <strain evidence="4 5">F12-50-A1</strain>
    </source>
</reference>
<dbReference type="Pfam" id="PF00263">
    <property type="entry name" value="Secretin"/>
    <property type="match status" value="1"/>
</dbReference>
<accession>A0A8I0MXW3</accession>
<sequence length="575" mass="61185">MKLTHSAIKMTMISATFVLAGCTANAPRHQVDLSKSYHKEQPEAHELIAEQSRSAWERMQKLRASLETQALDEATQSILEVPEFNPLDEVKVTLSVENAALHQVLKVFAGQTGLNLLVHPNLLNADYSISMEFKDVSASMVFDQIMRIADVSGAIENNTIIVNPMEDAVFNLAFMESDVESTFATGGDVLGGSSNGGQNGGSGGSGNNQIKGEFSISGVAMPNSNPYDALENMLQKLVGSNSSDILAGTIAGASTMAEVGKLSRLGSAVRNDLAMYSLNRTTGTLFVRAKPSVMKTVKTLVNNYEQVHSGQLLIEAQIIEVNLSDDFRWGVDWSILRDDIASAFSAGTRSVSEAVGTFGNLSQGARGITLTTPPMGGSGTSDFSFHKSTGSTLVAIDMMQKYGDVGVLSNPTIRAKHGQPAIISVGTSSTYISDTRITTNGTGTGLSTTQEVQTRQVFDGLMVGVVPFIAKNGDINLSIHPVQSKVNPLSLGLVEAGADVKVTLPEVELKSMSTQLQVKNGNTIIMGGLIDQSDFRNESEVPVLGSLPVLGNLFKKKSNGTGVRELVLVLKVNLI</sequence>
<name>A0A8I0MXW3_9GAMM</name>
<protein>
    <submittedName>
        <fullName evidence="4">MSHA biogenesis protein MshL</fullName>
    </submittedName>
</protein>
<evidence type="ECO:0000313" key="4">
    <source>
        <dbReference type="EMBL" id="MBE0347513.1"/>
    </source>
</evidence>
<comment type="caution">
    <text evidence="4">The sequence shown here is derived from an EMBL/GenBank/DDBJ whole genome shotgun (WGS) entry which is preliminary data.</text>
</comment>
<feature type="signal peptide" evidence="2">
    <location>
        <begin position="1"/>
        <end position="20"/>
    </location>
</feature>
<proteinExistence type="inferred from homology"/>
<dbReference type="GO" id="GO:0015627">
    <property type="term" value="C:type II protein secretion system complex"/>
    <property type="evidence" value="ECO:0007669"/>
    <property type="project" value="TreeGrafter"/>
</dbReference>
<dbReference type="NCBIfam" id="TIGR02519">
    <property type="entry name" value="pilus_MshL"/>
    <property type="match status" value="1"/>
</dbReference>
<gene>
    <name evidence="4" type="primary">mshL</name>
    <name evidence="4" type="ORF">PPEP_a1983</name>
</gene>
<dbReference type="PANTHER" id="PTHR30332:SF17">
    <property type="entry name" value="TYPE IV PILIATION SYSTEM PROTEIN DR_0774-RELATED"/>
    <property type="match status" value="1"/>
</dbReference>